<evidence type="ECO:0000256" key="2">
    <source>
        <dbReference type="ARBA" id="ARBA00022515"/>
    </source>
</evidence>
<dbReference type="AlphaFoldDB" id="A0A832T6K3"/>
<dbReference type="PANTHER" id="PTHR10537">
    <property type="entry name" value="DNA PRIMASE LARGE SUBUNIT"/>
    <property type="match status" value="1"/>
</dbReference>
<feature type="binding site" evidence="7">
    <location>
        <position position="302"/>
    </location>
    <ligand>
        <name>[4Fe-4S] cluster</name>
        <dbReference type="ChEBI" id="CHEBI:49883"/>
    </ligand>
</feature>
<dbReference type="GO" id="GO:0046872">
    <property type="term" value="F:metal ion binding"/>
    <property type="evidence" value="ECO:0007669"/>
    <property type="project" value="UniProtKB-KW"/>
</dbReference>
<keyword evidence="5 7" id="KW-0408">Iron</keyword>
<evidence type="ECO:0000256" key="5">
    <source>
        <dbReference type="ARBA" id="ARBA00023004"/>
    </source>
</evidence>
<dbReference type="EMBL" id="DUJS01000003">
    <property type="protein sequence ID" value="HII70277.1"/>
    <property type="molecule type" value="Genomic_DNA"/>
</dbReference>
<keyword evidence="1 7" id="KW-0004">4Fe-4S</keyword>
<dbReference type="InterPro" id="IPR023642">
    <property type="entry name" value="DNA_primase_lsu_PriL"/>
</dbReference>
<sequence length="406" mass="46873">MRSWFPHAPTVSVPEIEPEEALSYRDEIRTRVRSYAFGLDDWRAKVKTRRAYLRKVRDEDESEILRVYGALLTVAAAGPRPVRHLIAEGESAMAETALYALRHEDESAMSYPEERVLSDLYLWDVRVLERDLGLYAVHFSFPLIHRSPEGQKLKVLVWERASLEKVLKEVRSNRVLGVRVLDPSGWNDVWICPRCGATRRGGTGDLEQDHARRCSNCRGRMRKPDPNLLEMLKEPEGYLIMHFKTLARTFREDVRRLVVSDIESRDDVEDEELREFCLKLFPKVRKRLERVEKGAGGRFPPCIRELLRRAQEGENLPHEARFALAAFLVNVGWDVDRVVEVFSNLPDFDEERTQYQVRHIAGEVGGGTRYLPPNCDKMKAWGLCPGKDCGVKNPLAYYRRPRADDG</sequence>
<keyword evidence="4 7" id="KW-0479">Metal-binding</keyword>
<dbReference type="GO" id="GO:0006270">
    <property type="term" value="P:DNA replication initiation"/>
    <property type="evidence" value="ECO:0007669"/>
    <property type="project" value="TreeGrafter"/>
</dbReference>
<dbReference type="PANTHER" id="PTHR10537:SF3">
    <property type="entry name" value="DNA PRIMASE LARGE SUBUNIT"/>
    <property type="match status" value="1"/>
</dbReference>
<dbReference type="Pfam" id="PF04104">
    <property type="entry name" value="DNA_primase_lrg"/>
    <property type="match status" value="1"/>
</dbReference>
<evidence type="ECO:0000256" key="7">
    <source>
        <dbReference type="HAMAP-Rule" id="MF_00701"/>
    </source>
</evidence>
<feature type="binding site" evidence="7">
    <location>
        <position position="375"/>
    </location>
    <ligand>
        <name>[4Fe-4S] cluster</name>
        <dbReference type="ChEBI" id="CHEBI:49883"/>
    </ligand>
</feature>
<dbReference type="GO" id="GO:1990077">
    <property type="term" value="C:primosome complex"/>
    <property type="evidence" value="ECO:0007669"/>
    <property type="project" value="UniProtKB-KW"/>
</dbReference>
<feature type="binding site" evidence="7">
    <location>
        <position position="384"/>
    </location>
    <ligand>
        <name>[4Fe-4S] cluster</name>
        <dbReference type="ChEBI" id="CHEBI:49883"/>
    </ligand>
</feature>
<dbReference type="GO" id="GO:0003899">
    <property type="term" value="F:DNA-directed RNA polymerase activity"/>
    <property type="evidence" value="ECO:0007669"/>
    <property type="project" value="InterPro"/>
</dbReference>
<proteinExistence type="inferred from homology"/>
<evidence type="ECO:0000313" key="10">
    <source>
        <dbReference type="Proteomes" id="UP000619545"/>
    </source>
</evidence>
<dbReference type="GeneID" id="1477989"/>
<dbReference type="Proteomes" id="UP000619545">
    <property type="component" value="Unassembled WGS sequence"/>
</dbReference>
<dbReference type="InterPro" id="IPR007238">
    <property type="entry name" value="DNA_primase_lsu_euk/arc"/>
</dbReference>
<organism evidence="9 10">
    <name type="scientific">Methanopyrus kandleri</name>
    <dbReference type="NCBI Taxonomy" id="2320"/>
    <lineage>
        <taxon>Archaea</taxon>
        <taxon>Methanobacteriati</taxon>
        <taxon>Methanobacteriota</taxon>
        <taxon>Methanomada group</taxon>
        <taxon>Methanopyri</taxon>
        <taxon>Methanopyrales</taxon>
        <taxon>Methanopyraceae</taxon>
        <taxon>Methanopyrus</taxon>
    </lineage>
</organism>
<evidence type="ECO:0000259" key="8">
    <source>
        <dbReference type="Pfam" id="PF04104"/>
    </source>
</evidence>
<dbReference type="HAMAP" id="MF_00701">
    <property type="entry name" value="DNA_primase_lrg_arc"/>
    <property type="match status" value="1"/>
</dbReference>
<feature type="domain" description="DNA primase large subunit C-terminal" evidence="8">
    <location>
        <begin position="296"/>
        <end position="388"/>
    </location>
</feature>
<protein>
    <recommendedName>
        <fullName evidence="7">DNA primase large subunit PriL</fullName>
    </recommendedName>
</protein>
<comment type="subunit">
    <text evidence="7">Heterodimer of a small subunit (PriS) and a large subunit (PriL).</text>
</comment>
<keyword evidence="3 7" id="KW-0235">DNA replication</keyword>
<reference evidence="9" key="1">
    <citation type="journal article" date="2020" name="bioRxiv">
        <title>A rank-normalized archaeal taxonomy based on genome phylogeny resolves widespread incomplete and uneven classifications.</title>
        <authorList>
            <person name="Rinke C."/>
            <person name="Chuvochina M."/>
            <person name="Mussig A.J."/>
            <person name="Chaumeil P.-A."/>
            <person name="Waite D.W."/>
            <person name="Whitman W.B."/>
            <person name="Parks D.H."/>
            <person name="Hugenholtz P."/>
        </authorList>
    </citation>
    <scope>NUCLEOTIDE SEQUENCE</scope>
    <source>
        <strain evidence="9">UBA8853</strain>
    </source>
</reference>
<dbReference type="NCBIfam" id="NF002589">
    <property type="entry name" value="PRK02249.1-3"/>
    <property type="match status" value="1"/>
</dbReference>
<feature type="binding site" evidence="7">
    <location>
        <position position="389"/>
    </location>
    <ligand>
        <name>[4Fe-4S] cluster</name>
        <dbReference type="ChEBI" id="CHEBI:49883"/>
    </ligand>
</feature>
<comment type="caution">
    <text evidence="9">The sequence shown here is derived from an EMBL/GenBank/DDBJ whole genome shotgun (WGS) entry which is preliminary data.</text>
</comment>
<dbReference type="SMR" id="A0A832T6K3"/>
<comment type="cofactor">
    <cofactor evidence="7">
        <name>[4Fe-4S] cluster</name>
        <dbReference type="ChEBI" id="CHEBI:49883"/>
    </cofactor>
    <text evidence="7">Binds 1 [4Fe-4S] cluster.</text>
</comment>
<evidence type="ECO:0000313" key="9">
    <source>
        <dbReference type="EMBL" id="HII70277.1"/>
    </source>
</evidence>
<evidence type="ECO:0000256" key="1">
    <source>
        <dbReference type="ARBA" id="ARBA00022485"/>
    </source>
</evidence>
<dbReference type="GO" id="GO:0051539">
    <property type="term" value="F:4 iron, 4 sulfur cluster binding"/>
    <property type="evidence" value="ECO:0007669"/>
    <property type="project" value="UniProtKB-UniRule"/>
</dbReference>
<evidence type="ECO:0000256" key="3">
    <source>
        <dbReference type="ARBA" id="ARBA00022705"/>
    </source>
</evidence>
<dbReference type="GO" id="GO:0006269">
    <property type="term" value="P:DNA replication, synthesis of primer"/>
    <property type="evidence" value="ECO:0007669"/>
    <property type="project" value="UniProtKB-UniRule"/>
</dbReference>
<evidence type="ECO:0000256" key="4">
    <source>
        <dbReference type="ARBA" id="ARBA00022723"/>
    </source>
</evidence>
<name>A0A832T6K3_9EURY</name>
<dbReference type="InterPro" id="IPR058560">
    <property type="entry name" value="DNA_primase_C"/>
</dbReference>
<gene>
    <name evidence="7 9" type="primary">priL</name>
    <name evidence="9" type="ORF">HA336_03475</name>
</gene>
<keyword evidence="2 7" id="KW-0639">Primosome</keyword>
<comment type="function">
    <text evidence="7">Regulatory subunit of DNA primase, an RNA polymerase that catalyzes the synthesis of short RNA molecules used as primers for DNA polymerase during DNA replication. Stabilizes and modulates the activity of the small subunit, increasing the rate of DNA synthesis, and conferring RNA synthesis capability. The DNA polymerase activity may enable DNA primase to also catalyze primer extension after primer synthesis. May also play a role in DNA repair.</text>
</comment>
<keyword evidence="6 7" id="KW-0411">Iron-sulfur</keyword>
<accession>A0A832T6K3</accession>
<dbReference type="RefSeq" id="WP_011019762.1">
    <property type="nucleotide sequence ID" value="NZ_DUJS01000003.1"/>
</dbReference>
<comment type="similarity">
    <text evidence="7">Belongs to the eukaryotic-type primase large subunit family.</text>
</comment>
<evidence type="ECO:0000256" key="6">
    <source>
        <dbReference type="ARBA" id="ARBA00023014"/>
    </source>
</evidence>